<dbReference type="PANTHER" id="PTHR15044">
    <property type="entry name" value="NEUROPEPTIDE FF"/>
    <property type="match status" value="1"/>
</dbReference>
<protein>
    <submittedName>
        <fullName evidence="3">Uncharacterized protein LOC116948675</fullName>
    </submittedName>
</protein>
<evidence type="ECO:0000313" key="2">
    <source>
        <dbReference type="Proteomes" id="UP001318040"/>
    </source>
</evidence>
<proteinExistence type="predicted"/>
<dbReference type="Pfam" id="PF15085">
    <property type="entry name" value="NPFF"/>
    <property type="match status" value="1"/>
</dbReference>
<dbReference type="InterPro" id="IPR008065">
    <property type="entry name" value="NPFF"/>
</dbReference>
<dbReference type="PANTHER" id="PTHR15044:SF0">
    <property type="entry name" value="PRO-FMRFAMIDE-RELATED NEUROPEPTIDE FF"/>
    <property type="match status" value="1"/>
</dbReference>
<dbReference type="Proteomes" id="UP001318040">
    <property type="component" value="Chromosome 34"/>
</dbReference>
<reference evidence="3" key="1">
    <citation type="submission" date="2025-08" db="UniProtKB">
        <authorList>
            <consortium name="RefSeq"/>
        </authorList>
    </citation>
    <scope>IDENTIFICATION</scope>
    <source>
        <tissue evidence="3">Sperm</tissue>
    </source>
</reference>
<accession>A0AAJ7TNZ0</accession>
<sequence length="146" mass="16226">MEAKAVSAMLLLALANCVLVSAARGSFSSMEEAAMPDSDSPLTKDYLAESVHEDPYRDSFDRASPDAAGSSSSEQLLLSRLARAFMHFPQRFGRAGPSSLFQPQRFGRGSNDDEEVPPSLFYRRSWGAPAEKFWMRAMPQRFGRKK</sequence>
<organism evidence="2 3">
    <name type="scientific">Petromyzon marinus</name>
    <name type="common">Sea lamprey</name>
    <dbReference type="NCBI Taxonomy" id="7757"/>
    <lineage>
        <taxon>Eukaryota</taxon>
        <taxon>Metazoa</taxon>
        <taxon>Chordata</taxon>
        <taxon>Craniata</taxon>
        <taxon>Vertebrata</taxon>
        <taxon>Cyclostomata</taxon>
        <taxon>Hyperoartia</taxon>
        <taxon>Petromyzontiformes</taxon>
        <taxon>Petromyzontidae</taxon>
        <taxon>Petromyzon</taxon>
    </lineage>
</organism>
<name>A0AAJ7TNZ0_PETMA</name>
<evidence type="ECO:0000313" key="3">
    <source>
        <dbReference type="RefSeq" id="XP_032821488.1"/>
    </source>
</evidence>
<dbReference type="KEGG" id="pmrn:116948675"/>
<dbReference type="GO" id="GO:0005184">
    <property type="term" value="F:neuropeptide hormone activity"/>
    <property type="evidence" value="ECO:0007669"/>
    <property type="project" value="InterPro"/>
</dbReference>
<dbReference type="AlphaFoldDB" id="A0AAJ7TNZ0"/>
<gene>
    <name evidence="3" type="primary">LOC116948675</name>
</gene>
<feature type="signal peptide" evidence="1">
    <location>
        <begin position="1"/>
        <end position="22"/>
    </location>
</feature>
<evidence type="ECO:0000256" key="1">
    <source>
        <dbReference type="SAM" id="SignalP"/>
    </source>
</evidence>
<feature type="chain" id="PRO_5042544512" evidence="1">
    <location>
        <begin position="23"/>
        <end position="146"/>
    </location>
</feature>
<keyword evidence="1" id="KW-0732">Signal</keyword>
<keyword evidence="2" id="KW-1185">Reference proteome</keyword>
<dbReference type="RefSeq" id="XP_032821488.1">
    <property type="nucleotide sequence ID" value="XM_032965597.1"/>
</dbReference>